<evidence type="ECO:0000256" key="8">
    <source>
        <dbReference type="ARBA" id="ARBA00023209"/>
    </source>
</evidence>
<keyword evidence="10" id="KW-0997">Cell inner membrane</keyword>
<dbReference type="STRING" id="373903.Hore_17280"/>
<feature type="transmembrane region" description="Helical" evidence="10">
    <location>
        <begin position="111"/>
        <end position="135"/>
    </location>
</feature>
<dbReference type="AlphaFoldDB" id="B8CYV8"/>
<evidence type="ECO:0000256" key="4">
    <source>
        <dbReference type="ARBA" id="ARBA00022692"/>
    </source>
</evidence>
<dbReference type="HOGENOM" id="CLU_081254_7_2_9"/>
<comment type="subunit">
    <text evidence="10">Probably interacts with PlsX.</text>
</comment>
<keyword evidence="5 10" id="KW-1133">Transmembrane helix</keyword>
<evidence type="ECO:0000256" key="2">
    <source>
        <dbReference type="ARBA" id="ARBA00022516"/>
    </source>
</evidence>
<comment type="catalytic activity">
    <reaction evidence="10">
        <text>an acyl phosphate + sn-glycerol 3-phosphate = a 1-acyl-sn-glycero-3-phosphate + phosphate</text>
        <dbReference type="Rhea" id="RHEA:34075"/>
        <dbReference type="ChEBI" id="CHEBI:43474"/>
        <dbReference type="ChEBI" id="CHEBI:57597"/>
        <dbReference type="ChEBI" id="CHEBI:57970"/>
        <dbReference type="ChEBI" id="CHEBI:59918"/>
        <dbReference type="EC" id="2.3.1.275"/>
    </reaction>
</comment>
<evidence type="ECO:0000256" key="7">
    <source>
        <dbReference type="ARBA" id="ARBA00023136"/>
    </source>
</evidence>
<comment type="subcellular location">
    <subcellularLocation>
        <location evidence="10">Cell inner membrane</location>
        <topology evidence="10">Multi-pass membrane protein</topology>
    </subcellularLocation>
</comment>
<feature type="transmembrane region" description="Helical" evidence="10">
    <location>
        <begin position="79"/>
        <end position="99"/>
    </location>
</feature>
<keyword evidence="9 10" id="KW-1208">Phospholipid metabolism</keyword>
<evidence type="ECO:0000256" key="10">
    <source>
        <dbReference type="HAMAP-Rule" id="MF_01043"/>
    </source>
</evidence>
<evidence type="ECO:0000256" key="9">
    <source>
        <dbReference type="ARBA" id="ARBA00023264"/>
    </source>
</evidence>
<dbReference type="eggNOG" id="COG0344">
    <property type="taxonomic scope" value="Bacteria"/>
</dbReference>
<feature type="transmembrane region" description="Helical" evidence="10">
    <location>
        <begin position="155"/>
        <end position="176"/>
    </location>
</feature>
<keyword evidence="6 10" id="KW-0443">Lipid metabolism</keyword>
<comment type="function">
    <text evidence="10">Catalyzes the transfer of an acyl group from acyl-phosphate (acyl-PO(4)) to glycerol-3-phosphate (G3P) to form lysophosphatidic acid (LPA). This enzyme utilizes acyl-phosphate as fatty acyl donor, but not acyl-CoA or acyl-ACP.</text>
</comment>
<evidence type="ECO:0000256" key="5">
    <source>
        <dbReference type="ARBA" id="ARBA00022989"/>
    </source>
</evidence>
<dbReference type="HAMAP" id="MF_01043">
    <property type="entry name" value="PlsY"/>
    <property type="match status" value="1"/>
</dbReference>
<gene>
    <name evidence="10" type="primary">plsY</name>
    <name evidence="11" type="ordered locus">Hore_17280</name>
</gene>
<keyword evidence="1 10" id="KW-1003">Cell membrane</keyword>
<keyword evidence="11" id="KW-0012">Acyltransferase</keyword>
<dbReference type="KEGG" id="hor:Hore_17280"/>
<dbReference type="GO" id="GO:0005886">
    <property type="term" value="C:plasma membrane"/>
    <property type="evidence" value="ECO:0007669"/>
    <property type="project" value="UniProtKB-SubCell"/>
</dbReference>
<evidence type="ECO:0000256" key="3">
    <source>
        <dbReference type="ARBA" id="ARBA00022679"/>
    </source>
</evidence>
<dbReference type="OrthoDB" id="9777124at2"/>
<dbReference type="PANTHER" id="PTHR30309">
    <property type="entry name" value="INNER MEMBRANE PROTEIN YGIH"/>
    <property type="match status" value="1"/>
</dbReference>
<evidence type="ECO:0000256" key="1">
    <source>
        <dbReference type="ARBA" id="ARBA00022475"/>
    </source>
</evidence>
<accession>B8CYV8</accession>
<reference evidence="11 12" key="1">
    <citation type="journal article" date="2009" name="PLoS ONE">
        <title>Genome analysis of the anaerobic thermohalophilic bacterium Halothermothrix orenii.</title>
        <authorList>
            <person name="Mavromatis K."/>
            <person name="Ivanova N."/>
            <person name="Anderson I."/>
            <person name="Lykidis A."/>
            <person name="Hooper S.D."/>
            <person name="Sun H."/>
            <person name="Kunin V."/>
            <person name="Lapidus A."/>
            <person name="Hugenholtz P."/>
            <person name="Patel B."/>
            <person name="Kyrpides N.C."/>
        </authorList>
    </citation>
    <scope>NUCLEOTIDE SEQUENCE [LARGE SCALE GENOMIC DNA]</scope>
    <source>
        <strain evidence="12">H 168 / OCM 544 / DSM 9562</strain>
    </source>
</reference>
<dbReference type="GO" id="GO:0008654">
    <property type="term" value="P:phospholipid biosynthetic process"/>
    <property type="evidence" value="ECO:0007669"/>
    <property type="project" value="UniProtKB-UniRule"/>
</dbReference>
<dbReference type="PANTHER" id="PTHR30309:SF0">
    <property type="entry name" value="GLYCEROL-3-PHOSPHATE ACYLTRANSFERASE-RELATED"/>
    <property type="match status" value="1"/>
</dbReference>
<dbReference type="RefSeq" id="WP_015923447.1">
    <property type="nucleotide sequence ID" value="NC_011899.1"/>
</dbReference>
<evidence type="ECO:0000313" key="11">
    <source>
        <dbReference type="EMBL" id="ACL70477.1"/>
    </source>
</evidence>
<keyword evidence="3 10" id="KW-0808">Transferase</keyword>
<dbReference type="EC" id="2.3.1.275" evidence="10"/>
<proteinExistence type="inferred from homology"/>
<dbReference type="GO" id="GO:0043772">
    <property type="term" value="F:acyl-phosphate glycerol-3-phosphate acyltransferase activity"/>
    <property type="evidence" value="ECO:0007669"/>
    <property type="project" value="UniProtKB-UniRule"/>
</dbReference>
<evidence type="ECO:0000313" key="12">
    <source>
        <dbReference type="Proteomes" id="UP000000719"/>
    </source>
</evidence>
<keyword evidence="4 10" id="KW-0812">Transmembrane</keyword>
<feature type="transmembrane region" description="Helical" evidence="10">
    <location>
        <begin position="45"/>
        <end position="67"/>
    </location>
</feature>
<comment type="pathway">
    <text evidence="10">Lipid metabolism; phospholipid metabolism.</text>
</comment>
<keyword evidence="2 10" id="KW-0444">Lipid biosynthesis</keyword>
<sequence length="184" mass="20244">MELLMVILSYLSGSLSPAIMIAKIKGVNIRGRGTRNPGASNVYKLIGPVWGVLTGALDFIKGIIPVYLAKGVFNFSNQFIILVAFSVIIGHNWPLFYGFNGGRGLATTLGTMAVVGFVPGIISFVIGGGLCWYLTSKFDKEVRIPFVTYPLFLLLTYYMLPQFIIYAAGIMAISYLRAYQVRLR</sequence>
<dbReference type="Proteomes" id="UP000000719">
    <property type="component" value="Chromosome"/>
</dbReference>
<keyword evidence="7 10" id="KW-0472">Membrane</keyword>
<dbReference type="UniPathway" id="UPA00085"/>
<dbReference type="SMART" id="SM01207">
    <property type="entry name" value="G3P_acyltransf"/>
    <property type="match status" value="1"/>
</dbReference>
<keyword evidence="12" id="KW-1185">Reference proteome</keyword>
<feature type="transmembrane region" description="Helical" evidence="10">
    <location>
        <begin position="6"/>
        <end position="24"/>
    </location>
</feature>
<keyword evidence="8 10" id="KW-0594">Phospholipid biosynthesis</keyword>
<evidence type="ECO:0000256" key="6">
    <source>
        <dbReference type="ARBA" id="ARBA00023098"/>
    </source>
</evidence>
<protein>
    <recommendedName>
        <fullName evidence="10">Glycerol-3-phosphate acyltransferase</fullName>
    </recommendedName>
    <alternativeName>
        <fullName evidence="10">Acyl-PO4 G3P acyltransferase</fullName>
    </alternativeName>
    <alternativeName>
        <fullName evidence="10">Acyl-phosphate--glycerol-3-phosphate acyltransferase</fullName>
    </alternativeName>
    <alternativeName>
        <fullName evidence="10">G3P acyltransferase</fullName>
        <shortName evidence="10">GPAT</shortName>
        <ecNumber evidence="10">2.3.1.275</ecNumber>
    </alternativeName>
    <alternativeName>
        <fullName evidence="10">Lysophosphatidic acid synthase</fullName>
        <shortName evidence="10">LPA synthase</shortName>
    </alternativeName>
</protein>
<name>B8CYV8_HALOH</name>
<dbReference type="Pfam" id="PF02660">
    <property type="entry name" value="G3P_acyltransf"/>
    <property type="match status" value="1"/>
</dbReference>
<dbReference type="EMBL" id="CP001098">
    <property type="protein sequence ID" value="ACL70477.1"/>
    <property type="molecule type" value="Genomic_DNA"/>
</dbReference>
<organism evidence="11 12">
    <name type="scientific">Halothermothrix orenii (strain H 168 / OCM 544 / DSM 9562)</name>
    <dbReference type="NCBI Taxonomy" id="373903"/>
    <lineage>
        <taxon>Bacteria</taxon>
        <taxon>Bacillati</taxon>
        <taxon>Bacillota</taxon>
        <taxon>Clostridia</taxon>
        <taxon>Halanaerobiales</taxon>
        <taxon>Halothermotrichaceae</taxon>
        <taxon>Halothermothrix</taxon>
    </lineage>
</organism>
<comment type="similarity">
    <text evidence="10">Belongs to the PlsY family.</text>
</comment>
<dbReference type="InterPro" id="IPR003811">
    <property type="entry name" value="G3P_acylTferase_PlsY"/>
</dbReference>